<sequence length="145" mass="15818">MAGAVAFVFGLCALSFAVGCVVTAVMLRGEEAVPEVVPAPVVVWPPEGGGERPVHRNPVVGVEFEGPLASVIELVPVPEVVGVVGPEFEFEPVELPDFEEPGFEEAEVRVVVSLPEQPVRMLAHNEEFRQRYLRTFEAARRRASR</sequence>
<protein>
    <submittedName>
        <fullName evidence="1">Uncharacterized protein</fullName>
    </submittedName>
</protein>
<reference evidence="1 2" key="1">
    <citation type="submission" date="2018-03" db="EMBL/GenBank/DDBJ databases">
        <title>Genomic Encyclopedia of Archaeal and Bacterial Type Strains, Phase II (KMG-II): from individual species to whole genera.</title>
        <authorList>
            <person name="Goeker M."/>
        </authorList>
    </citation>
    <scope>NUCLEOTIDE SEQUENCE [LARGE SCALE GENOMIC DNA]</scope>
    <source>
        <strain evidence="1 2">DSM 44720</strain>
    </source>
</reference>
<dbReference type="RefSeq" id="WP_106188179.1">
    <property type="nucleotide sequence ID" value="NZ_PVTF01000004.1"/>
</dbReference>
<proteinExistence type="predicted"/>
<dbReference type="AlphaFoldDB" id="A0A2T0TAY8"/>
<name>A0A2T0TAY8_9PSEU</name>
<keyword evidence="2" id="KW-1185">Reference proteome</keyword>
<dbReference type="EMBL" id="PVTF01000004">
    <property type="protein sequence ID" value="PRY42826.1"/>
    <property type="molecule type" value="Genomic_DNA"/>
</dbReference>
<evidence type="ECO:0000313" key="2">
    <source>
        <dbReference type="Proteomes" id="UP000239494"/>
    </source>
</evidence>
<gene>
    <name evidence="1" type="ORF">CLV43_104663</name>
</gene>
<comment type="caution">
    <text evidence="1">The sequence shown here is derived from an EMBL/GenBank/DDBJ whole genome shotgun (WGS) entry which is preliminary data.</text>
</comment>
<organism evidence="1 2">
    <name type="scientific">Umezawaea tangerina</name>
    <dbReference type="NCBI Taxonomy" id="84725"/>
    <lineage>
        <taxon>Bacteria</taxon>
        <taxon>Bacillati</taxon>
        <taxon>Actinomycetota</taxon>
        <taxon>Actinomycetes</taxon>
        <taxon>Pseudonocardiales</taxon>
        <taxon>Pseudonocardiaceae</taxon>
        <taxon>Umezawaea</taxon>
    </lineage>
</organism>
<dbReference type="Proteomes" id="UP000239494">
    <property type="component" value="Unassembled WGS sequence"/>
</dbReference>
<evidence type="ECO:0000313" key="1">
    <source>
        <dbReference type="EMBL" id="PRY42826.1"/>
    </source>
</evidence>
<accession>A0A2T0TAY8</accession>